<feature type="transmembrane region" description="Helical" evidence="5">
    <location>
        <begin position="378"/>
        <end position="401"/>
    </location>
</feature>
<name>A0ABW1EIG0_9BACT</name>
<dbReference type="InterPro" id="IPR020846">
    <property type="entry name" value="MFS_dom"/>
</dbReference>
<dbReference type="RefSeq" id="WP_263340043.1">
    <property type="nucleotide sequence ID" value="NZ_JAGSYH010000005.1"/>
</dbReference>
<keyword evidence="8" id="KW-1185">Reference proteome</keyword>
<evidence type="ECO:0000256" key="2">
    <source>
        <dbReference type="ARBA" id="ARBA00022692"/>
    </source>
</evidence>
<evidence type="ECO:0000313" key="8">
    <source>
        <dbReference type="Proteomes" id="UP001596091"/>
    </source>
</evidence>
<evidence type="ECO:0000259" key="6">
    <source>
        <dbReference type="PROSITE" id="PS50850"/>
    </source>
</evidence>
<keyword evidence="2 5" id="KW-0812">Transmembrane</keyword>
<comment type="subcellular location">
    <subcellularLocation>
        <location evidence="1">Membrane</location>
        <topology evidence="1">Multi-pass membrane protein</topology>
    </subcellularLocation>
</comment>
<dbReference type="PROSITE" id="PS50850">
    <property type="entry name" value="MFS"/>
    <property type="match status" value="1"/>
</dbReference>
<evidence type="ECO:0000313" key="7">
    <source>
        <dbReference type="EMBL" id="MFC5863641.1"/>
    </source>
</evidence>
<reference evidence="8" key="1">
    <citation type="journal article" date="2019" name="Int. J. Syst. Evol. Microbiol.">
        <title>The Global Catalogue of Microorganisms (GCM) 10K type strain sequencing project: providing services to taxonomists for standard genome sequencing and annotation.</title>
        <authorList>
            <consortium name="The Broad Institute Genomics Platform"/>
            <consortium name="The Broad Institute Genome Sequencing Center for Infectious Disease"/>
            <person name="Wu L."/>
            <person name="Ma J."/>
        </authorList>
    </citation>
    <scope>NUCLEOTIDE SEQUENCE [LARGE SCALE GENOMIC DNA]</scope>
    <source>
        <strain evidence="8">JCM 4087</strain>
    </source>
</reference>
<evidence type="ECO:0000256" key="3">
    <source>
        <dbReference type="ARBA" id="ARBA00022989"/>
    </source>
</evidence>
<accession>A0ABW1EIG0</accession>
<feature type="transmembrane region" description="Helical" evidence="5">
    <location>
        <begin position="51"/>
        <end position="72"/>
    </location>
</feature>
<dbReference type="InterPro" id="IPR005829">
    <property type="entry name" value="Sugar_transporter_CS"/>
</dbReference>
<gene>
    <name evidence="7" type="ORF">ACFPT7_15140</name>
</gene>
<keyword evidence="4 5" id="KW-0472">Membrane</keyword>
<feature type="transmembrane region" description="Helical" evidence="5">
    <location>
        <begin position="295"/>
        <end position="312"/>
    </location>
</feature>
<comment type="caution">
    <text evidence="7">The sequence shown here is derived from an EMBL/GenBank/DDBJ whole genome shotgun (WGS) entry which is preliminary data.</text>
</comment>
<dbReference type="Gene3D" id="1.20.1250.20">
    <property type="entry name" value="MFS general substrate transporter like domains"/>
    <property type="match status" value="2"/>
</dbReference>
<feature type="transmembrane region" description="Helical" evidence="5">
    <location>
        <begin position="142"/>
        <end position="164"/>
    </location>
</feature>
<feature type="transmembrane region" description="Helical" evidence="5">
    <location>
        <begin position="109"/>
        <end position="130"/>
    </location>
</feature>
<dbReference type="InterPro" id="IPR036259">
    <property type="entry name" value="MFS_trans_sf"/>
</dbReference>
<dbReference type="EMBL" id="JBHSPH010000005">
    <property type="protein sequence ID" value="MFC5863641.1"/>
    <property type="molecule type" value="Genomic_DNA"/>
</dbReference>
<evidence type="ECO:0000256" key="4">
    <source>
        <dbReference type="ARBA" id="ARBA00023136"/>
    </source>
</evidence>
<feature type="domain" description="Major facilitator superfamily (MFS) profile" evidence="6">
    <location>
        <begin position="18"/>
        <end position="406"/>
    </location>
</feature>
<dbReference type="Proteomes" id="UP001596091">
    <property type="component" value="Unassembled WGS sequence"/>
</dbReference>
<feature type="transmembrane region" description="Helical" evidence="5">
    <location>
        <begin position="170"/>
        <end position="191"/>
    </location>
</feature>
<keyword evidence="3 5" id="KW-1133">Transmembrane helix</keyword>
<evidence type="ECO:0000256" key="5">
    <source>
        <dbReference type="SAM" id="Phobius"/>
    </source>
</evidence>
<sequence length="413" mass="44158">MDAIFGWFFRATTAQKHTLVAASLGWMLDSMDVMLYALVLGEVQRSMHLSSAMSGAMMSATLVSAAIGGMAFGWFADRFGRARALTWSVLIYSVATGLCGLSQTPLQLLFCRLILGLGMGGEWASGAALVAETWPAQHRAKALAWVQSSWAIGYALGAGVVALVMPRFGWRAVFFAGIFPALIALLVRRGLPEPESWRRERQASVRVGVPIGELFRGRYSCSTLVCATMNAATLFAWWGLFTWAPRFLSMPVAQGGHGLDVLQTSTWTIVMQTGTFLGYVLFGYIAGTFGAKRTYIGYLIIAALLTPAFALVSNPHALLIIGPLVGFFGTGYYSGFSILSSELFPTRLRGTAMGFVYNSGRLVSAAAPYLIGGISERVGLGLALCLTSIAFVVAALIATAIQPPTDLVAQADV</sequence>
<feature type="transmembrane region" description="Helical" evidence="5">
    <location>
        <begin position="84"/>
        <end position="103"/>
    </location>
</feature>
<evidence type="ECO:0000256" key="1">
    <source>
        <dbReference type="ARBA" id="ARBA00004141"/>
    </source>
</evidence>
<dbReference type="PANTHER" id="PTHR23508:SF10">
    <property type="entry name" value="CARBOXYLIC ACID TRANSPORTER PROTEIN HOMOLOG"/>
    <property type="match status" value="1"/>
</dbReference>
<dbReference type="Pfam" id="PF07690">
    <property type="entry name" value="MFS_1"/>
    <property type="match status" value="2"/>
</dbReference>
<proteinExistence type="predicted"/>
<feature type="transmembrane region" description="Helical" evidence="5">
    <location>
        <begin position="19"/>
        <end position="39"/>
    </location>
</feature>
<dbReference type="PANTHER" id="PTHR23508">
    <property type="entry name" value="CARBOXYLIC ACID TRANSPORTER PROTEIN HOMOLOG"/>
    <property type="match status" value="1"/>
</dbReference>
<protein>
    <submittedName>
        <fullName evidence="7">MFS transporter</fullName>
    </submittedName>
</protein>
<feature type="transmembrane region" description="Helical" evidence="5">
    <location>
        <begin position="318"/>
        <end position="339"/>
    </location>
</feature>
<dbReference type="PROSITE" id="PS00217">
    <property type="entry name" value="SUGAR_TRANSPORT_2"/>
    <property type="match status" value="1"/>
</dbReference>
<dbReference type="SUPFAM" id="SSF103473">
    <property type="entry name" value="MFS general substrate transporter"/>
    <property type="match status" value="1"/>
</dbReference>
<organism evidence="7 8">
    <name type="scientific">Acidicapsa dinghuensis</name>
    <dbReference type="NCBI Taxonomy" id="2218256"/>
    <lineage>
        <taxon>Bacteria</taxon>
        <taxon>Pseudomonadati</taxon>
        <taxon>Acidobacteriota</taxon>
        <taxon>Terriglobia</taxon>
        <taxon>Terriglobales</taxon>
        <taxon>Acidobacteriaceae</taxon>
        <taxon>Acidicapsa</taxon>
    </lineage>
</organism>
<feature type="transmembrane region" description="Helical" evidence="5">
    <location>
        <begin position="224"/>
        <end position="244"/>
    </location>
</feature>
<feature type="transmembrane region" description="Helical" evidence="5">
    <location>
        <begin position="264"/>
        <end position="286"/>
    </location>
</feature>
<dbReference type="InterPro" id="IPR011701">
    <property type="entry name" value="MFS"/>
</dbReference>